<evidence type="ECO:0000256" key="1">
    <source>
        <dbReference type="SAM" id="MobiDB-lite"/>
    </source>
</evidence>
<keyword evidence="3" id="KW-1185">Reference proteome</keyword>
<dbReference type="InterPro" id="IPR039300">
    <property type="entry name" value="JASON"/>
</dbReference>
<evidence type="ECO:0000313" key="3">
    <source>
        <dbReference type="Proteomes" id="UP001604277"/>
    </source>
</evidence>
<reference evidence="3" key="1">
    <citation type="submission" date="2024-07" db="EMBL/GenBank/DDBJ databases">
        <title>Two chromosome-level genome assemblies of Korean endemic species Abeliophyllum distichum and Forsythia ovata (Oleaceae).</title>
        <authorList>
            <person name="Jang H."/>
        </authorList>
    </citation>
    <scope>NUCLEOTIDE SEQUENCE [LARGE SCALE GENOMIC DNA]</scope>
</reference>
<organism evidence="2 3">
    <name type="scientific">Forsythia ovata</name>
    <dbReference type="NCBI Taxonomy" id="205694"/>
    <lineage>
        <taxon>Eukaryota</taxon>
        <taxon>Viridiplantae</taxon>
        <taxon>Streptophyta</taxon>
        <taxon>Embryophyta</taxon>
        <taxon>Tracheophyta</taxon>
        <taxon>Spermatophyta</taxon>
        <taxon>Magnoliopsida</taxon>
        <taxon>eudicotyledons</taxon>
        <taxon>Gunneridae</taxon>
        <taxon>Pentapetalae</taxon>
        <taxon>asterids</taxon>
        <taxon>lamiids</taxon>
        <taxon>Lamiales</taxon>
        <taxon>Oleaceae</taxon>
        <taxon>Forsythieae</taxon>
        <taxon>Forsythia</taxon>
    </lineage>
</organism>
<feature type="region of interest" description="Disordered" evidence="1">
    <location>
        <begin position="146"/>
        <end position="193"/>
    </location>
</feature>
<protein>
    <submittedName>
        <fullName evidence="2">Uncharacterized protein</fullName>
    </submittedName>
</protein>
<dbReference type="PANTHER" id="PTHR33318">
    <property type="entry name" value="ASPARTYL/GLUTAMYL-TRNA(ASN/GLN) AMIDOTRANSFERASE SUBUNIT"/>
    <property type="match status" value="1"/>
</dbReference>
<proteinExistence type="predicted"/>
<dbReference type="EMBL" id="JBFOLJ010000019">
    <property type="protein sequence ID" value="KAL2463549.1"/>
    <property type="molecule type" value="Genomic_DNA"/>
</dbReference>
<dbReference type="AlphaFoldDB" id="A0ABD1PHZ9"/>
<dbReference type="PANTHER" id="PTHR33318:SF16">
    <property type="entry name" value="FK506-BINDING NUCLEAR-LIKE PROTEIN"/>
    <property type="match status" value="1"/>
</dbReference>
<feature type="compositionally biased region" description="Polar residues" evidence="1">
    <location>
        <begin position="170"/>
        <end position="184"/>
    </location>
</feature>
<evidence type="ECO:0000313" key="2">
    <source>
        <dbReference type="EMBL" id="KAL2463549.1"/>
    </source>
</evidence>
<comment type="caution">
    <text evidence="2">The sequence shown here is derived from an EMBL/GenBank/DDBJ whole genome shotgun (WGS) entry which is preliminary data.</text>
</comment>
<accession>A0ABD1PHZ9</accession>
<gene>
    <name evidence="2" type="ORF">Fot_53205</name>
</gene>
<dbReference type="Proteomes" id="UP001604277">
    <property type="component" value="Unassembled WGS sequence"/>
</dbReference>
<name>A0ABD1PHZ9_9LAMI</name>
<sequence length="456" mass="52330">MLNVKSDPNPRFVFQFDRESECNLQSGSLTVEMLGKENKDRPARGSWKTYSRLVSWTDRSPRKTNSRPQWNSKARACLPPLQPLSVTRPSGEEWPRAGSDDIGIWPNPPTPDARINSDKGRFGILGRLLQMGCFLACFGFKKKRKRRKPGNKSLSEEQGHGRYVPLDSDVTVNLDTTPKPNTSDSEIKENPKEAPKLKIKKKVSFNLNVKAYEPIQSYDGYLSEGEEETKLEYNGKERAKTNLPILRCEEDSIASSIRSYPPNYRYQNCIQGYDDEDDEIKLEESDFYYDDIYDSCEELDDDYSNDSDDEMKIQEDFSWQLNSADTKSRNNSPMQFHDVYNEELQRLESKCHTRDRNNYAHTVLNPVENLMQWKAVKAKARSQFKRQKENIRLEKEQEIPSTTDPAYIPSALKPKTNFTTAPQPTVQKIAVDASLSNWLVSSKTETISKNSNSAIT</sequence>